<name>A0A0G1XP21_9BACT</name>
<gene>
    <name evidence="1" type="ORF">UY77_C0007G0001</name>
</gene>
<evidence type="ECO:0000313" key="1">
    <source>
        <dbReference type="EMBL" id="KKW33028.1"/>
    </source>
</evidence>
<protein>
    <submittedName>
        <fullName evidence="1">Uncharacterized protein</fullName>
    </submittedName>
</protein>
<dbReference type="Proteomes" id="UP000034711">
    <property type="component" value="Unassembled WGS sequence"/>
</dbReference>
<organism evidence="1 2">
    <name type="scientific">Candidatus Uhrbacteria bacterium GW2011_GWA2_53_10</name>
    <dbReference type="NCBI Taxonomy" id="1618980"/>
    <lineage>
        <taxon>Bacteria</taxon>
        <taxon>Candidatus Uhriibacteriota</taxon>
    </lineage>
</organism>
<dbReference type="AlphaFoldDB" id="A0A0G1XP21"/>
<dbReference type="EMBL" id="LCRI01000007">
    <property type="protein sequence ID" value="KKW33028.1"/>
    <property type="molecule type" value="Genomic_DNA"/>
</dbReference>
<sequence length="35" mass="4136">MNQSGIPLRVRDHCLDRDRDVFARTSRELFKTSSQ</sequence>
<comment type="caution">
    <text evidence="1">The sequence shown here is derived from an EMBL/GenBank/DDBJ whole genome shotgun (WGS) entry which is preliminary data.</text>
</comment>
<evidence type="ECO:0000313" key="2">
    <source>
        <dbReference type="Proteomes" id="UP000034711"/>
    </source>
</evidence>
<reference evidence="1 2" key="1">
    <citation type="journal article" date="2015" name="Nature">
        <title>rRNA introns, odd ribosomes, and small enigmatic genomes across a large radiation of phyla.</title>
        <authorList>
            <person name="Brown C.T."/>
            <person name="Hug L.A."/>
            <person name="Thomas B.C."/>
            <person name="Sharon I."/>
            <person name="Castelle C.J."/>
            <person name="Singh A."/>
            <person name="Wilkins M.J."/>
            <person name="Williams K.H."/>
            <person name="Banfield J.F."/>
        </authorList>
    </citation>
    <scope>NUCLEOTIDE SEQUENCE [LARGE SCALE GENOMIC DNA]</scope>
</reference>
<proteinExistence type="predicted"/>
<accession>A0A0G1XP21</accession>